<dbReference type="EMBL" id="VSLD01000003">
    <property type="protein sequence ID" value="TYC99184.1"/>
    <property type="molecule type" value="Genomic_DNA"/>
</dbReference>
<dbReference type="GO" id="GO:0016137">
    <property type="term" value="P:glycoside metabolic process"/>
    <property type="evidence" value="ECO:0007669"/>
    <property type="project" value="UniProtKB-ARBA"/>
</dbReference>
<evidence type="ECO:0000313" key="3">
    <source>
        <dbReference type="Proteomes" id="UP000323410"/>
    </source>
</evidence>
<dbReference type="InterPro" id="IPR024078">
    <property type="entry name" value="LmbE-like_dom_sf"/>
</dbReference>
<keyword evidence="3" id="KW-1185">Reference proteome</keyword>
<dbReference type="SUPFAM" id="SSF102588">
    <property type="entry name" value="LmbE-like"/>
    <property type="match status" value="1"/>
</dbReference>
<name>A0A5D0XRT5_9MICC</name>
<organism evidence="2 3">
    <name type="scientific">Arthrobacter echini</name>
    <dbReference type="NCBI Taxonomy" id="1529066"/>
    <lineage>
        <taxon>Bacteria</taxon>
        <taxon>Bacillati</taxon>
        <taxon>Actinomycetota</taxon>
        <taxon>Actinomycetes</taxon>
        <taxon>Micrococcales</taxon>
        <taxon>Micrococcaceae</taxon>
        <taxon>Arthrobacter</taxon>
    </lineage>
</organism>
<sequence length="262" mass="29635">MSSLPRLKRSLQGNNSWMVLSPHLDDAVLSCGALLKDAARTRDITVATIFTEPADPPHTRAGRTFVNQCSSPDANTLFEERKLEDREVLEELGVRYLHLGVEDALFRQRRAVPGHRLLKKLLPELVYRYPTYRFDIALGRVSRGDHALIDTLRARVDDLLQQTNADLLFCPLGIGRHVDHVITRLIGTSFPDRVVYYADFPYSLSFPVDEAFIRKHQLQGAGWDHKLATKESMIRGYTTQADALFPDGTIPAVPEMYYAPMS</sequence>
<accession>A0A5D0XRT5</accession>
<protein>
    <submittedName>
        <fullName evidence="2">PIG-L family deacetylase</fullName>
    </submittedName>
</protein>
<dbReference type="InterPro" id="IPR003737">
    <property type="entry name" value="GlcNAc_PI_deacetylase-related"/>
</dbReference>
<proteinExistence type="predicted"/>
<keyword evidence="1" id="KW-0862">Zinc</keyword>
<dbReference type="OrthoDB" id="116799at2"/>
<gene>
    <name evidence="2" type="ORF">FQ377_08295</name>
</gene>
<evidence type="ECO:0000313" key="2">
    <source>
        <dbReference type="EMBL" id="TYC99184.1"/>
    </source>
</evidence>
<reference evidence="2 3" key="1">
    <citation type="submission" date="2019-08" db="EMBL/GenBank/DDBJ databases">
        <title>Genone of Arthrobacter echini P9.</title>
        <authorList>
            <person name="Bowman J.P."/>
        </authorList>
    </citation>
    <scope>NUCLEOTIDE SEQUENCE [LARGE SCALE GENOMIC DNA]</scope>
    <source>
        <strain evidence="2 3">P9</strain>
    </source>
</reference>
<dbReference type="Gene3D" id="3.40.50.10320">
    <property type="entry name" value="LmbE-like"/>
    <property type="match status" value="1"/>
</dbReference>
<dbReference type="AlphaFoldDB" id="A0A5D0XRT5"/>
<comment type="caution">
    <text evidence="2">The sequence shown here is derived from an EMBL/GenBank/DDBJ whole genome shotgun (WGS) entry which is preliminary data.</text>
</comment>
<dbReference type="Proteomes" id="UP000323410">
    <property type="component" value="Unassembled WGS sequence"/>
</dbReference>
<evidence type="ECO:0000256" key="1">
    <source>
        <dbReference type="ARBA" id="ARBA00022833"/>
    </source>
</evidence>
<dbReference type="Pfam" id="PF02585">
    <property type="entry name" value="PIG-L"/>
    <property type="match status" value="1"/>
</dbReference>